<evidence type="ECO:0000256" key="6">
    <source>
        <dbReference type="RuleBase" id="RU003345"/>
    </source>
</evidence>
<comment type="catalytic activity">
    <reaction evidence="4">
        <text>an aldehyde + NAD(+) + H2O = a carboxylate + NADH + 2 H(+)</text>
        <dbReference type="Rhea" id="RHEA:16185"/>
        <dbReference type="ChEBI" id="CHEBI:15377"/>
        <dbReference type="ChEBI" id="CHEBI:15378"/>
        <dbReference type="ChEBI" id="CHEBI:17478"/>
        <dbReference type="ChEBI" id="CHEBI:29067"/>
        <dbReference type="ChEBI" id="CHEBI:57540"/>
        <dbReference type="ChEBI" id="CHEBI:57945"/>
        <dbReference type="EC" id="1.2.1.3"/>
    </reaction>
</comment>
<proteinExistence type="inferred from homology"/>
<comment type="caution">
    <text evidence="8">The sequence shown here is derived from an EMBL/GenBank/DDBJ whole genome shotgun (WGS) entry which is preliminary data.</text>
</comment>
<dbReference type="PANTHER" id="PTHR11699">
    <property type="entry name" value="ALDEHYDE DEHYDROGENASE-RELATED"/>
    <property type="match status" value="1"/>
</dbReference>
<keyword evidence="2 6" id="KW-0560">Oxidoreductase</keyword>
<dbReference type="EC" id="1.2.1.3" evidence="3"/>
<reference evidence="8 9" key="1">
    <citation type="journal article" date="2023" name="G3 (Bethesda)">
        <title>A chromosome-level genome assembly of Zasmidium syzygii isolated from banana leaves.</title>
        <authorList>
            <person name="van Westerhoven A.C."/>
            <person name="Mehrabi R."/>
            <person name="Talebi R."/>
            <person name="Steentjes M.B.F."/>
            <person name="Corcolon B."/>
            <person name="Chong P.A."/>
            <person name="Kema G.H.J."/>
            <person name="Seidl M.F."/>
        </authorList>
    </citation>
    <scope>NUCLEOTIDE SEQUENCE [LARGE SCALE GENOMIC DNA]</scope>
    <source>
        <strain evidence="8 9">P124</strain>
    </source>
</reference>
<dbReference type="Gene3D" id="3.40.309.10">
    <property type="entry name" value="Aldehyde Dehydrogenase, Chain A, domain 2"/>
    <property type="match status" value="1"/>
</dbReference>
<protein>
    <recommendedName>
        <fullName evidence="3">aldehyde dehydrogenase (NAD(+))</fullName>
        <ecNumber evidence="3">1.2.1.3</ecNumber>
    </recommendedName>
</protein>
<dbReference type="EMBL" id="JAXOVC010000015">
    <property type="protein sequence ID" value="KAK4493861.1"/>
    <property type="molecule type" value="Genomic_DNA"/>
</dbReference>
<organism evidence="8 9">
    <name type="scientific">Zasmidium cellare</name>
    <name type="common">Wine cellar mold</name>
    <name type="synonym">Racodium cellare</name>
    <dbReference type="NCBI Taxonomy" id="395010"/>
    <lineage>
        <taxon>Eukaryota</taxon>
        <taxon>Fungi</taxon>
        <taxon>Dikarya</taxon>
        <taxon>Ascomycota</taxon>
        <taxon>Pezizomycotina</taxon>
        <taxon>Dothideomycetes</taxon>
        <taxon>Dothideomycetidae</taxon>
        <taxon>Mycosphaerellales</taxon>
        <taxon>Mycosphaerellaceae</taxon>
        <taxon>Zasmidium</taxon>
    </lineage>
</organism>
<sequence>MAYEKQALYYNGQRHETAETFQTIDPSNNKPIADICKADKAAIDAAVKSGKDAFIKWSRTTAMERSRILLKAVALLRERNDELAKIETHDTGKAFSETSVVDVVTGADVLEYYANLVASGGLNGETTQLRPDAWVYTTKAPLGVCAGIGAWNYPIQIALWKSAPCLAAGNCMVYKPSEFTPLHALKLAEIYTEAGVPPGVFNVVQGAGDVGAMLTSHPGIAKVSFTGQVSTGCKVASSAANGMKYVTMELGGKSPCIVLPDATVDNGVNGAMMANFFSTGQVCTNGTRVFVPASMKSPFEQNLLSKMANIRPGHLFDPNTNYGPLVSKVHHEKVLKYIKHGIETDKATLLAGGLGQPDLPSGVSKDGYWVRPTVFTDCTDNMLITIDEIFGPVMCILYYNDKDPDWLETLIARANNTNMGLAAGVFTSNIDLGHKVVQRLEAGITWVNTWGESPAEMPVGGWKLSGLGTENGRSSLEHWTQNKSTLVEMAGEVPTAFPKL</sequence>
<dbReference type="Pfam" id="PF00171">
    <property type="entry name" value="Aldedh"/>
    <property type="match status" value="1"/>
</dbReference>
<dbReference type="InterPro" id="IPR015590">
    <property type="entry name" value="Aldehyde_DH_dom"/>
</dbReference>
<evidence type="ECO:0000259" key="7">
    <source>
        <dbReference type="Pfam" id="PF00171"/>
    </source>
</evidence>
<dbReference type="Proteomes" id="UP001305779">
    <property type="component" value="Unassembled WGS sequence"/>
</dbReference>
<dbReference type="NCBIfam" id="NF009725">
    <property type="entry name" value="PRK13252.1"/>
    <property type="match status" value="1"/>
</dbReference>
<feature type="active site" evidence="5">
    <location>
        <position position="249"/>
    </location>
</feature>
<evidence type="ECO:0000313" key="9">
    <source>
        <dbReference type="Proteomes" id="UP001305779"/>
    </source>
</evidence>
<dbReference type="Gene3D" id="3.40.605.10">
    <property type="entry name" value="Aldehyde Dehydrogenase, Chain A, domain 1"/>
    <property type="match status" value="1"/>
</dbReference>
<name>A0ABR0DXH1_ZASCE</name>
<evidence type="ECO:0000256" key="5">
    <source>
        <dbReference type="PROSITE-ProRule" id="PRU10007"/>
    </source>
</evidence>
<evidence type="ECO:0000256" key="3">
    <source>
        <dbReference type="ARBA" id="ARBA00024226"/>
    </source>
</evidence>
<dbReference type="InterPro" id="IPR016163">
    <property type="entry name" value="Ald_DH_C"/>
</dbReference>
<dbReference type="PROSITE" id="PS00687">
    <property type="entry name" value="ALDEHYDE_DEHYDR_GLU"/>
    <property type="match status" value="1"/>
</dbReference>
<evidence type="ECO:0000256" key="4">
    <source>
        <dbReference type="ARBA" id="ARBA00049194"/>
    </source>
</evidence>
<comment type="similarity">
    <text evidence="1 6">Belongs to the aldehyde dehydrogenase family.</text>
</comment>
<gene>
    <name evidence="8" type="ORF">PRZ48_015046</name>
</gene>
<dbReference type="InterPro" id="IPR016161">
    <property type="entry name" value="Ald_DH/histidinol_DH"/>
</dbReference>
<dbReference type="PROSITE" id="PS00070">
    <property type="entry name" value="ALDEHYDE_DEHYDR_CYS"/>
    <property type="match status" value="1"/>
</dbReference>
<keyword evidence="9" id="KW-1185">Reference proteome</keyword>
<evidence type="ECO:0000256" key="2">
    <source>
        <dbReference type="ARBA" id="ARBA00023002"/>
    </source>
</evidence>
<dbReference type="InterPro" id="IPR016160">
    <property type="entry name" value="Ald_DH_CS_CYS"/>
</dbReference>
<feature type="domain" description="Aldehyde dehydrogenase" evidence="7">
    <location>
        <begin position="17"/>
        <end position="484"/>
    </location>
</feature>
<evidence type="ECO:0000313" key="8">
    <source>
        <dbReference type="EMBL" id="KAK4493861.1"/>
    </source>
</evidence>
<dbReference type="SUPFAM" id="SSF53720">
    <property type="entry name" value="ALDH-like"/>
    <property type="match status" value="1"/>
</dbReference>
<evidence type="ECO:0000256" key="1">
    <source>
        <dbReference type="ARBA" id="ARBA00009986"/>
    </source>
</evidence>
<dbReference type="InterPro" id="IPR016162">
    <property type="entry name" value="Ald_DH_N"/>
</dbReference>
<accession>A0ABR0DXH1</accession>
<dbReference type="InterPro" id="IPR029510">
    <property type="entry name" value="Ald_DH_CS_GLU"/>
</dbReference>